<dbReference type="PANTHER" id="PTHR24321">
    <property type="entry name" value="DEHYDROGENASES, SHORT CHAIN"/>
    <property type="match status" value="1"/>
</dbReference>
<evidence type="ECO:0000256" key="1">
    <source>
        <dbReference type="ARBA" id="ARBA00006484"/>
    </source>
</evidence>
<evidence type="ECO:0000259" key="4">
    <source>
        <dbReference type="SMART" id="SM00822"/>
    </source>
</evidence>
<keyword evidence="6" id="KW-1185">Reference proteome</keyword>
<reference evidence="5 6" key="1">
    <citation type="journal article" date="2015" name="Genome Announc.">
        <title>Genome Sequences of Two Pandoraea pnomenusa Isolates Recovered 11 Months Apart from a Cystic Fibrosis Patient.</title>
        <authorList>
            <person name="Ee R."/>
            <person name="Ambrose M."/>
            <person name="Lazenby J."/>
            <person name="Williams P."/>
            <person name="Chan K.G."/>
            <person name="Roddam L."/>
        </authorList>
    </citation>
    <scope>NUCLEOTIDE SEQUENCE [LARGE SCALE GENOMIC DNA]</scope>
    <source>
        <strain evidence="5 6">6399</strain>
    </source>
</reference>
<gene>
    <name evidence="5" type="ORF">PI93_021340</name>
</gene>
<evidence type="ECO:0000256" key="3">
    <source>
        <dbReference type="ARBA" id="ARBA00023027"/>
    </source>
</evidence>
<dbReference type="EC" id="1.1.1.47" evidence="5"/>
<dbReference type="PRINTS" id="PR00080">
    <property type="entry name" value="SDRFAMILY"/>
</dbReference>
<dbReference type="InterPro" id="IPR057326">
    <property type="entry name" value="KR_dom"/>
</dbReference>
<dbReference type="GO" id="GO:0047936">
    <property type="term" value="F:glucose 1-dehydrogenase [NAD(P)+] activity"/>
    <property type="evidence" value="ECO:0007669"/>
    <property type="project" value="UniProtKB-EC"/>
</dbReference>
<comment type="similarity">
    <text evidence="1">Belongs to the short-chain dehydrogenases/reductases (SDR) family.</text>
</comment>
<organism evidence="5 6">
    <name type="scientific">Pandoraea fibrosis</name>
    <dbReference type="NCBI Taxonomy" id="1891094"/>
    <lineage>
        <taxon>Bacteria</taxon>
        <taxon>Pseudomonadati</taxon>
        <taxon>Pseudomonadota</taxon>
        <taxon>Betaproteobacteria</taxon>
        <taxon>Burkholderiales</taxon>
        <taxon>Burkholderiaceae</taxon>
        <taxon>Pandoraea</taxon>
    </lineage>
</organism>
<evidence type="ECO:0000256" key="2">
    <source>
        <dbReference type="ARBA" id="ARBA00023002"/>
    </source>
</evidence>
<feature type="domain" description="Ketoreductase" evidence="4">
    <location>
        <begin position="7"/>
        <end position="174"/>
    </location>
</feature>
<proteinExistence type="inferred from homology"/>
<name>A0ABX6HWQ4_9BURK</name>
<dbReference type="Gene3D" id="3.40.50.720">
    <property type="entry name" value="NAD(P)-binding Rossmann-like Domain"/>
    <property type="match status" value="1"/>
</dbReference>
<evidence type="ECO:0000313" key="5">
    <source>
        <dbReference type="EMBL" id="QHF14909.1"/>
    </source>
</evidence>
<dbReference type="Proteomes" id="UP000035080">
    <property type="component" value="Chromosome"/>
</dbReference>
<keyword evidence="2 5" id="KW-0560">Oxidoreductase</keyword>
<keyword evidence="3" id="KW-0520">NAD</keyword>
<dbReference type="InterPro" id="IPR002347">
    <property type="entry name" value="SDR_fam"/>
</dbReference>
<dbReference type="CDD" id="cd05233">
    <property type="entry name" value="SDR_c"/>
    <property type="match status" value="1"/>
</dbReference>
<dbReference type="RefSeq" id="WP_039373563.1">
    <property type="nucleotide sequence ID" value="NZ_CP047385.1"/>
</dbReference>
<dbReference type="PANTHER" id="PTHR24321:SF8">
    <property type="entry name" value="ESTRADIOL 17-BETA-DEHYDROGENASE 8-RELATED"/>
    <property type="match status" value="1"/>
</dbReference>
<dbReference type="InterPro" id="IPR036291">
    <property type="entry name" value="NAD(P)-bd_dom_sf"/>
</dbReference>
<dbReference type="PRINTS" id="PR00081">
    <property type="entry name" value="GDHRDH"/>
</dbReference>
<dbReference type="SMART" id="SM00822">
    <property type="entry name" value="PKS_KR"/>
    <property type="match status" value="1"/>
</dbReference>
<dbReference type="Pfam" id="PF13561">
    <property type="entry name" value="adh_short_C2"/>
    <property type="match status" value="1"/>
</dbReference>
<dbReference type="EMBL" id="CP047385">
    <property type="protein sequence ID" value="QHF14909.1"/>
    <property type="molecule type" value="Genomic_DNA"/>
</dbReference>
<dbReference type="NCBIfam" id="NF005559">
    <property type="entry name" value="PRK07231.1"/>
    <property type="match status" value="1"/>
</dbReference>
<accession>A0ABX6HWQ4</accession>
<protein>
    <submittedName>
        <fullName evidence="5">Glucose 1-dehydrogenase</fullName>
        <ecNumber evidence="5">1.1.1.47</ecNumber>
    </submittedName>
</protein>
<dbReference type="SUPFAM" id="SSF51735">
    <property type="entry name" value="NAD(P)-binding Rossmann-fold domains"/>
    <property type="match status" value="1"/>
</dbReference>
<evidence type="ECO:0000313" key="6">
    <source>
        <dbReference type="Proteomes" id="UP000035080"/>
    </source>
</evidence>
<sequence>MGQLENKVAVITGGSNGLGRAVAARFLQEGAKVCVFDLKDDGVPIGALCVRGDVRSADDLRRLYAAVSENFGAFDILVANAGIGEQVDLGAIDEAHFDRLFGINVKGTVFTVQTLTPLIREGGSIVLMSSVAGRRGGAAMSIYAATKAAIRSFARGWTTDLRKKSVRVNAISPGPIDTPALADFLSDQPEKAASFKKAMIAKVPMNRLGVPEDVAAAACFLASDEASFITGIDLRVDGGLSSI</sequence>